<evidence type="ECO:0000313" key="3">
    <source>
        <dbReference type="Proteomes" id="UP000789706"/>
    </source>
</evidence>
<proteinExistence type="inferred from homology"/>
<evidence type="ECO:0000256" key="1">
    <source>
        <dbReference type="ARBA" id="ARBA00034736"/>
    </source>
</evidence>
<accession>A0A9N9BQS2</accession>
<dbReference type="SUPFAM" id="SSF48371">
    <property type="entry name" value="ARM repeat"/>
    <property type="match status" value="1"/>
</dbReference>
<dbReference type="AlphaFoldDB" id="A0A9N9BQS2"/>
<dbReference type="PANTHER" id="PTHR32226:SF2">
    <property type="entry name" value="TELO2-INTERACTING PROTEIN 2"/>
    <property type="match status" value="1"/>
</dbReference>
<dbReference type="GO" id="GO:0005634">
    <property type="term" value="C:nucleus"/>
    <property type="evidence" value="ECO:0007669"/>
    <property type="project" value="TreeGrafter"/>
</dbReference>
<keyword evidence="3" id="KW-1185">Reference proteome</keyword>
<dbReference type="GO" id="GO:0005829">
    <property type="term" value="C:cytosol"/>
    <property type="evidence" value="ECO:0007669"/>
    <property type="project" value="TreeGrafter"/>
</dbReference>
<gene>
    <name evidence="2" type="ORF">DEBURN_LOCUS8133</name>
</gene>
<feature type="non-terminal residue" evidence="2">
    <location>
        <position position="1"/>
    </location>
</feature>
<protein>
    <submittedName>
        <fullName evidence="2">10181_t:CDS:1</fullName>
    </submittedName>
</protein>
<dbReference type="PANTHER" id="PTHR32226">
    <property type="entry name" value="TELO2-INTERACTING PROTEIN 2"/>
    <property type="match status" value="1"/>
</dbReference>
<name>A0A9N9BQS2_9GLOM</name>
<dbReference type="Proteomes" id="UP000789706">
    <property type="component" value="Unassembled WGS sequence"/>
</dbReference>
<reference evidence="2" key="1">
    <citation type="submission" date="2021-06" db="EMBL/GenBank/DDBJ databases">
        <authorList>
            <person name="Kallberg Y."/>
            <person name="Tangrot J."/>
            <person name="Rosling A."/>
        </authorList>
    </citation>
    <scope>NUCLEOTIDE SEQUENCE</scope>
    <source>
        <strain evidence="2">AZ414A</strain>
    </source>
</reference>
<dbReference type="InterPro" id="IPR019148">
    <property type="entry name" value="Nuclear_protein_DGCR14_ESS-2"/>
</dbReference>
<comment type="similarity">
    <text evidence="1">Belongs to the TTI2 family.</text>
</comment>
<dbReference type="Pfam" id="PF10521">
    <property type="entry name" value="Tti2"/>
    <property type="match status" value="1"/>
</dbReference>
<organism evidence="2 3">
    <name type="scientific">Diversispora eburnea</name>
    <dbReference type="NCBI Taxonomy" id="1213867"/>
    <lineage>
        <taxon>Eukaryota</taxon>
        <taxon>Fungi</taxon>
        <taxon>Fungi incertae sedis</taxon>
        <taxon>Mucoromycota</taxon>
        <taxon>Glomeromycotina</taxon>
        <taxon>Glomeromycetes</taxon>
        <taxon>Diversisporales</taxon>
        <taxon>Diversisporaceae</taxon>
        <taxon>Diversispora</taxon>
    </lineage>
</organism>
<dbReference type="Pfam" id="PF09751">
    <property type="entry name" value="Es2"/>
    <property type="match status" value="1"/>
</dbReference>
<dbReference type="InterPro" id="IPR016024">
    <property type="entry name" value="ARM-type_fold"/>
</dbReference>
<evidence type="ECO:0000313" key="2">
    <source>
        <dbReference type="EMBL" id="CAG8572063.1"/>
    </source>
</evidence>
<dbReference type="InterPro" id="IPR018870">
    <property type="entry name" value="Tti2"/>
</dbReference>
<dbReference type="GO" id="GO:0110078">
    <property type="term" value="C:TTT Hsp90 cochaperone complex"/>
    <property type="evidence" value="ECO:0007669"/>
    <property type="project" value="InterPro"/>
</dbReference>
<dbReference type="OrthoDB" id="6417021at2759"/>
<comment type="caution">
    <text evidence="2">The sequence shown here is derived from an EMBL/GenBank/DDBJ whole genome shotgun (WGS) entry which is preliminary data.</text>
</comment>
<dbReference type="EMBL" id="CAJVPK010001124">
    <property type="protein sequence ID" value="CAG8572063.1"/>
    <property type="molecule type" value="Genomic_DNA"/>
</dbReference>
<sequence>MNYTDDLSEIIKRDFFPSLLTLEARHDYVNSWSTNNPDLIIQATQKLNEYVDAWSSNNSDLIIQVTQKLNDLANNTLTSLSVPVTTTTTADTINRTTITRDEWDIPDSTSDSNLFKIPASKKYNANLPEILENSVKPIFLKHSKIHTEKREGKTFSKRILNYGENDLWRGEISHAGSEIESTIGLIIPPILSLIDDYDIRFKTQGVIILNHLLKKVKKSEIIQRSGLSDVFYDALLNCLSYQQEITHVSLLQSSYSAIIELISTVDSMESESRYLKYEKILSQHIIKGFIYAGDKLVIKQVLLDQVIPLVSELGIVVVKYLKDLINYLCSTLEIPLIVSNRDEILNLHLTASKGIEKLIIKCWPRIPQYEGVILKSIATSWYNINDISQFKQSEWKDNNIDNIDNIETLKKTLRKLYQLLKSVCVNINNSKILE</sequence>